<keyword evidence="2" id="KW-1133">Transmembrane helix</keyword>
<sequence>MLTASLLQPDISPALHESFIVFFPPLFCLLFSLLRSLLWLDFNAWRKTDDIDIWRVAGRGQGAGDEGVFTTETGLTALMALEDDVLDGQQAALPGGHRFKDDLRRKEKAHKHSDKWTRSPNVRRRSPAGLEEVRLYATAEDEESTVRNGH</sequence>
<dbReference type="EMBL" id="QBIY01002872">
    <property type="protein sequence ID" value="RXN39176.1"/>
    <property type="molecule type" value="Genomic_DNA"/>
</dbReference>
<feature type="region of interest" description="Disordered" evidence="1">
    <location>
        <begin position="96"/>
        <end position="150"/>
    </location>
</feature>
<protein>
    <submittedName>
        <fullName evidence="4">Uncharacterized protein</fullName>
    </submittedName>
</protein>
<evidence type="ECO:0000256" key="2">
    <source>
        <dbReference type="SAM" id="Phobius"/>
    </source>
</evidence>
<proteinExistence type="predicted"/>
<organism evidence="4 5">
    <name type="scientific">Labeo rohita</name>
    <name type="common">Indian major carp</name>
    <name type="synonym">Cyprinus rohita</name>
    <dbReference type="NCBI Taxonomy" id="84645"/>
    <lineage>
        <taxon>Eukaryota</taxon>
        <taxon>Metazoa</taxon>
        <taxon>Chordata</taxon>
        <taxon>Craniata</taxon>
        <taxon>Vertebrata</taxon>
        <taxon>Euteleostomi</taxon>
        <taxon>Actinopterygii</taxon>
        <taxon>Neopterygii</taxon>
        <taxon>Teleostei</taxon>
        <taxon>Ostariophysi</taxon>
        <taxon>Cypriniformes</taxon>
        <taxon>Cyprinidae</taxon>
        <taxon>Labeoninae</taxon>
        <taxon>Labeonini</taxon>
        <taxon>Labeo</taxon>
    </lineage>
</organism>
<evidence type="ECO:0000313" key="4">
    <source>
        <dbReference type="EMBL" id="RXN39176.1"/>
    </source>
</evidence>
<gene>
    <name evidence="4" type="ORF">ROHU_000438</name>
    <name evidence="3" type="ORF">ROHU_000690</name>
</gene>
<name>A0A498P5H6_LABRO</name>
<keyword evidence="2" id="KW-0812">Transmembrane</keyword>
<feature type="transmembrane region" description="Helical" evidence="2">
    <location>
        <begin position="20"/>
        <end position="40"/>
    </location>
</feature>
<dbReference type="EMBL" id="QBIY01004180">
    <property type="protein sequence ID" value="RXN38918.1"/>
    <property type="molecule type" value="Genomic_DNA"/>
</dbReference>
<evidence type="ECO:0000313" key="5">
    <source>
        <dbReference type="Proteomes" id="UP000290572"/>
    </source>
</evidence>
<accession>A0A498P5H6</accession>
<dbReference type="Proteomes" id="UP000290572">
    <property type="component" value="Unassembled WGS sequence"/>
</dbReference>
<evidence type="ECO:0000256" key="1">
    <source>
        <dbReference type="SAM" id="MobiDB-lite"/>
    </source>
</evidence>
<reference evidence="4 5" key="1">
    <citation type="submission" date="2018-03" db="EMBL/GenBank/DDBJ databases">
        <title>Draft genome sequence of Rohu Carp (Labeo rohita).</title>
        <authorList>
            <person name="Das P."/>
            <person name="Kushwaha B."/>
            <person name="Joshi C.G."/>
            <person name="Kumar D."/>
            <person name="Nagpure N.S."/>
            <person name="Sahoo L."/>
            <person name="Das S.P."/>
            <person name="Bit A."/>
            <person name="Patnaik S."/>
            <person name="Meher P.K."/>
            <person name="Jayasankar P."/>
            <person name="Koringa P.G."/>
            <person name="Patel N.V."/>
            <person name="Hinsu A.T."/>
            <person name="Kumar R."/>
            <person name="Pandey M."/>
            <person name="Agarwal S."/>
            <person name="Srivastava S."/>
            <person name="Singh M."/>
            <person name="Iquebal M.A."/>
            <person name="Jaiswal S."/>
            <person name="Angadi U.B."/>
            <person name="Kumar N."/>
            <person name="Raza M."/>
            <person name="Shah T.M."/>
            <person name="Rai A."/>
            <person name="Jena J.K."/>
        </authorList>
    </citation>
    <scope>NUCLEOTIDE SEQUENCE [LARGE SCALE GENOMIC DNA]</scope>
    <source>
        <strain evidence="4">DASCIFA01</strain>
        <tissue evidence="4">Testis</tissue>
    </source>
</reference>
<keyword evidence="2" id="KW-0472">Membrane</keyword>
<comment type="caution">
    <text evidence="4">The sequence shown here is derived from an EMBL/GenBank/DDBJ whole genome shotgun (WGS) entry which is preliminary data.</text>
</comment>
<evidence type="ECO:0000313" key="3">
    <source>
        <dbReference type="EMBL" id="RXN38918.1"/>
    </source>
</evidence>
<dbReference type="AlphaFoldDB" id="A0A498P5H6"/>
<keyword evidence="5" id="KW-1185">Reference proteome</keyword>